<evidence type="ECO:0000313" key="4">
    <source>
        <dbReference type="Proteomes" id="UP000006039"/>
    </source>
</evidence>
<proteinExistence type="predicted"/>
<name>J3NPA5_GAET3</name>
<evidence type="ECO:0000313" key="2">
    <source>
        <dbReference type="EMBL" id="EJT78008.1"/>
    </source>
</evidence>
<sequence length="138" mass="15124">MSAIPIETGDLPTLHPAHFACANKGCKRAKDGDPSTSKAVMACTRCGPVAEHDAKEHKKDCESELLKVTRERRQPTFVSEDDNPTMVGTFKYLWGNVPAIDIVKLRENEGVDFKGDLCLLFPASGNLRNVMVSIGRLP</sequence>
<dbReference type="GeneID" id="20343569"/>
<reference evidence="2" key="2">
    <citation type="submission" date="2010-07" db="EMBL/GenBank/DDBJ databases">
        <authorList>
            <consortium name="The Broad Institute Genome Sequencing Platform"/>
            <consortium name="Broad Institute Genome Sequencing Center for Infectious Disease"/>
            <person name="Ma L.-J."/>
            <person name="Dead R."/>
            <person name="Young S."/>
            <person name="Zeng Q."/>
            <person name="Koehrsen M."/>
            <person name="Alvarado L."/>
            <person name="Berlin A."/>
            <person name="Chapman S.B."/>
            <person name="Chen Z."/>
            <person name="Freedman E."/>
            <person name="Gellesch M."/>
            <person name="Goldberg J."/>
            <person name="Griggs A."/>
            <person name="Gujja S."/>
            <person name="Heilman E.R."/>
            <person name="Heiman D."/>
            <person name="Hepburn T."/>
            <person name="Howarth C."/>
            <person name="Jen D."/>
            <person name="Larson L."/>
            <person name="Mehta T."/>
            <person name="Neiman D."/>
            <person name="Pearson M."/>
            <person name="Roberts A."/>
            <person name="Saif S."/>
            <person name="Shea T."/>
            <person name="Shenoy N."/>
            <person name="Sisk P."/>
            <person name="Stolte C."/>
            <person name="Sykes S."/>
            <person name="Walk T."/>
            <person name="White J."/>
            <person name="Yandava C."/>
            <person name="Haas B."/>
            <person name="Nusbaum C."/>
            <person name="Birren B."/>
        </authorList>
    </citation>
    <scope>NUCLEOTIDE SEQUENCE</scope>
    <source>
        <strain evidence="2">R3-111a-1</strain>
    </source>
</reference>
<gene>
    <name evidence="3" type="primary">20343569</name>
    <name evidence="2" type="ORF">GGTG_03111</name>
</gene>
<dbReference type="VEuPathDB" id="FungiDB:GGTG_03111"/>
<feature type="domain" description="DUF4470" evidence="1">
    <location>
        <begin position="93"/>
        <end position="137"/>
    </location>
</feature>
<dbReference type="HOGENOM" id="CLU_1855391_0_0_1"/>
<dbReference type="EMBL" id="GL385396">
    <property type="protein sequence ID" value="EJT78008.1"/>
    <property type="molecule type" value="Genomic_DNA"/>
</dbReference>
<dbReference type="EnsemblFungi" id="EJT78008">
    <property type="protein sequence ID" value="EJT78008"/>
    <property type="gene ID" value="GGTG_03111"/>
</dbReference>
<accession>J3NPA5</accession>
<reference evidence="2" key="3">
    <citation type="submission" date="2010-09" db="EMBL/GenBank/DDBJ databases">
        <title>Annotation of Gaeumannomyces graminis var. tritici R3-111a-1.</title>
        <authorList>
            <consortium name="The Broad Institute Genome Sequencing Platform"/>
            <person name="Ma L.-J."/>
            <person name="Dead R."/>
            <person name="Young S.K."/>
            <person name="Zeng Q."/>
            <person name="Gargeya S."/>
            <person name="Fitzgerald M."/>
            <person name="Haas B."/>
            <person name="Abouelleil A."/>
            <person name="Alvarado L."/>
            <person name="Arachchi H.M."/>
            <person name="Berlin A."/>
            <person name="Brown A."/>
            <person name="Chapman S.B."/>
            <person name="Chen Z."/>
            <person name="Dunbar C."/>
            <person name="Freedman E."/>
            <person name="Gearin G."/>
            <person name="Gellesch M."/>
            <person name="Goldberg J."/>
            <person name="Griggs A."/>
            <person name="Gujja S."/>
            <person name="Heiman D."/>
            <person name="Howarth C."/>
            <person name="Larson L."/>
            <person name="Lui A."/>
            <person name="MacDonald P.J.P."/>
            <person name="Mehta T."/>
            <person name="Montmayeur A."/>
            <person name="Murphy C."/>
            <person name="Neiman D."/>
            <person name="Pearson M."/>
            <person name="Priest M."/>
            <person name="Roberts A."/>
            <person name="Saif S."/>
            <person name="Shea T."/>
            <person name="Shenoy N."/>
            <person name="Sisk P."/>
            <person name="Stolte C."/>
            <person name="Sykes S."/>
            <person name="Yandava C."/>
            <person name="Wortman J."/>
            <person name="Nusbaum C."/>
            <person name="Birren B."/>
        </authorList>
    </citation>
    <scope>NUCLEOTIDE SEQUENCE</scope>
    <source>
        <strain evidence="2">R3-111a-1</strain>
    </source>
</reference>
<evidence type="ECO:0000259" key="1">
    <source>
        <dbReference type="Pfam" id="PF14737"/>
    </source>
</evidence>
<dbReference type="InterPro" id="IPR027974">
    <property type="entry name" value="DUF4470"/>
</dbReference>
<dbReference type="Proteomes" id="UP000006039">
    <property type="component" value="Unassembled WGS sequence"/>
</dbReference>
<evidence type="ECO:0000313" key="3">
    <source>
        <dbReference type="EnsemblFungi" id="EJT78008"/>
    </source>
</evidence>
<organism evidence="2">
    <name type="scientific">Gaeumannomyces tritici (strain R3-111a-1)</name>
    <name type="common">Wheat and barley take-all root rot fungus</name>
    <name type="synonym">Gaeumannomyces graminis var. tritici</name>
    <dbReference type="NCBI Taxonomy" id="644352"/>
    <lineage>
        <taxon>Eukaryota</taxon>
        <taxon>Fungi</taxon>
        <taxon>Dikarya</taxon>
        <taxon>Ascomycota</taxon>
        <taxon>Pezizomycotina</taxon>
        <taxon>Sordariomycetes</taxon>
        <taxon>Sordariomycetidae</taxon>
        <taxon>Magnaporthales</taxon>
        <taxon>Magnaporthaceae</taxon>
        <taxon>Gaeumannomyces</taxon>
    </lineage>
</organism>
<reference evidence="4" key="1">
    <citation type="submission" date="2010-07" db="EMBL/GenBank/DDBJ databases">
        <title>The genome sequence of Gaeumannomyces graminis var. tritici strain R3-111a-1.</title>
        <authorList>
            <consortium name="The Broad Institute Genome Sequencing Platform"/>
            <person name="Ma L.-J."/>
            <person name="Dead R."/>
            <person name="Young S."/>
            <person name="Zeng Q."/>
            <person name="Koehrsen M."/>
            <person name="Alvarado L."/>
            <person name="Berlin A."/>
            <person name="Chapman S.B."/>
            <person name="Chen Z."/>
            <person name="Freedman E."/>
            <person name="Gellesch M."/>
            <person name="Goldberg J."/>
            <person name="Griggs A."/>
            <person name="Gujja S."/>
            <person name="Heilman E.R."/>
            <person name="Heiman D."/>
            <person name="Hepburn T."/>
            <person name="Howarth C."/>
            <person name="Jen D."/>
            <person name="Larson L."/>
            <person name="Mehta T."/>
            <person name="Neiman D."/>
            <person name="Pearson M."/>
            <person name="Roberts A."/>
            <person name="Saif S."/>
            <person name="Shea T."/>
            <person name="Shenoy N."/>
            <person name="Sisk P."/>
            <person name="Stolte C."/>
            <person name="Sykes S."/>
            <person name="Walk T."/>
            <person name="White J."/>
            <person name="Yandava C."/>
            <person name="Haas B."/>
            <person name="Nusbaum C."/>
            <person name="Birren B."/>
        </authorList>
    </citation>
    <scope>NUCLEOTIDE SEQUENCE [LARGE SCALE GENOMIC DNA]</scope>
    <source>
        <strain evidence="4">R3-111a-1</strain>
    </source>
</reference>
<keyword evidence="4" id="KW-1185">Reference proteome</keyword>
<reference evidence="3" key="5">
    <citation type="submission" date="2018-04" db="UniProtKB">
        <authorList>
            <consortium name="EnsemblFungi"/>
        </authorList>
    </citation>
    <scope>IDENTIFICATION</scope>
    <source>
        <strain evidence="3">R3-111a-1</strain>
    </source>
</reference>
<protein>
    <recommendedName>
        <fullName evidence="1">DUF4470 domain-containing protein</fullName>
    </recommendedName>
</protein>
<dbReference type="Pfam" id="PF14737">
    <property type="entry name" value="DUF4470"/>
    <property type="match status" value="1"/>
</dbReference>
<dbReference type="OrthoDB" id="5282002at2759"/>
<reference evidence="3" key="4">
    <citation type="journal article" date="2015" name="G3 (Bethesda)">
        <title>Genome sequences of three phytopathogenic species of the Magnaporthaceae family of fungi.</title>
        <authorList>
            <person name="Okagaki L.H."/>
            <person name="Nunes C.C."/>
            <person name="Sailsbery J."/>
            <person name="Clay B."/>
            <person name="Brown D."/>
            <person name="John T."/>
            <person name="Oh Y."/>
            <person name="Young N."/>
            <person name="Fitzgerald M."/>
            <person name="Haas B.J."/>
            <person name="Zeng Q."/>
            <person name="Young S."/>
            <person name="Adiconis X."/>
            <person name="Fan L."/>
            <person name="Levin J.Z."/>
            <person name="Mitchell T.K."/>
            <person name="Okubara P.A."/>
            <person name="Farman M.L."/>
            <person name="Kohn L.M."/>
            <person name="Birren B."/>
            <person name="Ma L.-J."/>
            <person name="Dean R.A."/>
        </authorList>
    </citation>
    <scope>NUCLEOTIDE SEQUENCE</scope>
    <source>
        <strain evidence="3">R3-111a-1</strain>
    </source>
</reference>
<dbReference type="RefSeq" id="XP_009219153.1">
    <property type="nucleotide sequence ID" value="XM_009220889.1"/>
</dbReference>
<dbReference type="AlphaFoldDB" id="J3NPA5"/>